<feature type="transmembrane region" description="Helical" evidence="1">
    <location>
        <begin position="59"/>
        <end position="79"/>
    </location>
</feature>
<proteinExistence type="predicted"/>
<protein>
    <recommendedName>
        <fullName evidence="4">TMhelix containing protein</fullName>
    </recommendedName>
</protein>
<name>A0ABP9NYK5_9BACT</name>
<dbReference type="Proteomes" id="UP001499852">
    <property type="component" value="Unassembled WGS sequence"/>
</dbReference>
<evidence type="ECO:0000256" key="1">
    <source>
        <dbReference type="SAM" id="Phobius"/>
    </source>
</evidence>
<feature type="transmembrane region" description="Helical" evidence="1">
    <location>
        <begin position="21"/>
        <end position="39"/>
    </location>
</feature>
<accession>A0ABP9NYK5</accession>
<keyword evidence="1" id="KW-0812">Transmembrane</keyword>
<evidence type="ECO:0000313" key="3">
    <source>
        <dbReference type="Proteomes" id="UP001499852"/>
    </source>
</evidence>
<comment type="caution">
    <text evidence="2">The sequence shown here is derived from an EMBL/GenBank/DDBJ whole genome shotgun (WGS) entry which is preliminary data.</text>
</comment>
<keyword evidence="3" id="KW-1185">Reference proteome</keyword>
<evidence type="ECO:0000313" key="2">
    <source>
        <dbReference type="EMBL" id="GAA5135232.1"/>
    </source>
</evidence>
<dbReference type="RefSeq" id="WP_345735089.1">
    <property type="nucleotide sequence ID" value="NZ_BAABIA010000002.1"/>
</dbReference>
<keyword evidence="1" id="KW-1133">Transmembrane helix</keyword>
<organism evidence="2 3">
    <name type="scientific">Prosthecobacter algae</name>
    <dbReference type="NCBI Taxonomy" id="1144682"/>
    <lineage>
        <taxon>Bacteria</taxon>
        <taxon>Pseudomonadati</taxon>
        <taxon>Verrucomicrobiota</taxon>
        <taxon>Verrucomicrobiia</taxon>
        <taxon>Verrucomicrobiales</taxon>
        <taxon>Verrucomicrobiaceae</taxon>
        <taxon>Prosthecobacter</taxon>
    </lineage>
</organism>
<evidence type="ECO:0008006" key="4">
    <source>
        <dbReference type="Google" id="ProtNLM"/>
    </source>
</evidence>
<dbReference type="EMBL" id="BAABIA010000002">
    <property type="protein sequence ID" value="GAA5135232.1"/>
    <property type="molecule type" value="Genomic_DNA"/>
</dbReference>
<reference evidence="3" key="1">
    <citation type="journal article" date="2019" name="Int. J. Syst. Evol. Microbiol.">
        <title>The Global Catalogue of Microorganisms (GCM) 10K type strain sequencing project: providing services to taxonomists for standard genome sequencing and annotation.</title>
        <authorList>
            <consortium name="The Broad Institute Genomics Platform"/>
            <consortium name="The Broad Institute Genome Sequencing Center for Infectious Disease"/>
            <person name="Wu L."/>
            <person name="Ma J."/>
        </authorList>
    </citation>
    <scope>NUCLEOTIDE SEQUENCE [LARGE SCALE GENOMIC DNA]</scope>
    <source>
        <strain evidence="3">JCM 18053</strain>
    </source>
</reference>
<gene>
    <name evidence="2" type="ORF">GCM10023213_08140</name>
</gene>
<keyword evidence="1" id="KW-0472">Membrane</keyword>
<sequence length="123" mass="13726">MLVSTPALNLQISSIMGCGTKIAAMLWIVLIACVLWGPSTGSKTVHLAKTSEASDNRMIWVWLAIAVAIPTFIIFCIFMKTVMEGLFNILGVYMGRVFDKIEAWNNSLKAKFESIRDKIDQNR</sequence>